<proteinExistence type="predicted"/>
<accession>A3QMF5</accession>
<dbReference type="EMBL" id="DQ098919">
    <property type="protein sequence ID" value="AAY86740.1"/>
    <property type="molecule type" value="Genomic_DNA"/>
</dbReference>
<organism evidence="2">
    <name type="scientific">Xipapillomavirus 1</name>
    <dbReference type="NCBI Taxonomy" id="10561"/>
    <lineage>
        <taxon>Viruses</taxon>
        <taxon>Monodnaviria</taxon>
        <taxon>Shotokuvirae</taxon>
        <taxon>Cossaviricota</taxon>
        <taxon>Papovaviricetes</taxon>
        <taxon>Zurhausenvirales</taxon>
        <taxon>Papillomaviridae</taxon>
        <taxon>Firstpapillomavirinae</taxon>
        <taxon>Xipapillomavirus</taxon>
    </lineage>
</organism>
<keyword evidence="1" id="KW-0472">Membrane</keyword>
<name>A3QMF5_9PAPI</name>
<reference evidence="2" key="2">
    <citation type="submission" date="2005-06" db="EMBL/GenBank/DDBJ databases">
        <authorList>
            <person name="Tomita Y."/>
            <person name="Ogawa T."/>
            <person name="Jin Z."/>
            <person name="Shirasawa H."/>
        </authorList>
    </citation>
    <scope>NUCLEOTIDE SEQUENCE</scope>
    <source>
        <strain evidence="2">BPV-3</strain>
    </source>
</reference>
<sequence length="75" mass="8342">MLLLAPNSVAPFEVHIKGCSSLSLHGPLGSICIMSLTLIYWLLLLWVSFHFLSLCLAIILYLLLMSTITSLHGWD</sequence>
<evidence type="ECO:0000256" key="1">
    <source>
        <dbReference type="SAM" id="Phobius"/>
    </source>
</evidence>
<evidence type="ECO:0000313" key="2">
    <source>
        <dbReference type="EMBL" id="AAY86740.1"/>
    </source>
</evidence>
<feature type="transmembrane region" description="Helical" evidence="1">
    <location>
        <begin position="38"/>
        <end position="64"/>
    </location>
</feature>
<keyword evidence="1" id="KW-0812">Transmembrane</keyword>
<reference evidence="2" key="1">
    <citation type="journal article" date="2004" name="J. Gen. Virol.">
        <title>Broad-spectrum detection of papillomaviruses in bovine teat papillomas and healthy teat skin.</title>
        <authorList>
            <person name="Ogawa T."/>
            <person name="Tomita Y."/>
            <person name="Okada M."/>
            <person name="Shinozaki K."/>
            <person name="Kubonoya H."/>
            <person name="Kaiho I."/>
            <person name="Shirasawa H."/>
        </authorList>
    </citation>
    <scope>NUCLEOTIDE SEQUENCE</scope>
    <source>
        <strain evidence="2">BPV-3</strain>
    </source>
</reference>
<protein>
    <submittedName>
        <fullName evidence="2">E8</fullName>
    </submittedName>
</protein>
<keyword evidence="1" id="KW-1133">Transmembrane helix</keyword>